<keyword evidence="2" id="KW-1185">Reference proteome</keyword>
<organism evidence="1 2">
    <name type="scientific">Sphingobacterium detergens</name>
    <dbReference type="NCBI Taxonomy" id="1145106"/>
    <lineage>
        <taxon>Bacteria</taxon>
        <taxon>Pseudomonadati</taxon>
        <taxon>Bacteroidota</taxon>
        <taxon>Sphingobacteriia</taxon>
        <taxon>Sphingobacteriales</taxon>
        <taxon>Sphingobacteriaceae</taxon>
        <taxon>Sphingobacterium</taxon>
    </lineage>
</organism>
<evidence type="ECO:0000313" key="2">
    <source>
        <dbReference type="Proteomes" id="UP000286246"/>
    </source>
</evidence>
<dbReference type="EMBL" id="RAPY01000002">
    <property type="protein sequence ID" value="RKE52381.1"/>
    <property type="molecule type" value="Genomic_DNA"/>
</dbReference>
<dbReference type="AlphaFoldDB" id="A0A420B6R1"/>
<reference evidence="1 2" key="1">
    <citation type="submission" date="2018-09" db="EMBL/GenBank/DDBJ databases">
        <title>Genomic Encyclopedia of Type Strains, Phase III (KMG-III): the genomes of soil and plant-associated and newly described type strains.</title>
        <authorList>
            <person name="Whitman W."/>
        </authorList>
    </citation>
    <scope>NUCLEOTIDE SEQUENCE [LARGE SCALE GENOMIC DNA]</scope>
    <source>
        <strain evidence="1 2">CECT 7938</strain>
    </source>
</reference>
<name>A0A420B6R1_SPHD1</name>
<dbReference type="OrthoDB" id="6402183at2"/>
<protein>
    <submittedName>
        <fullName evidence="1">Uncharacterized protein</fullName>
    </submittedName>
</protein>
<comment type="caution">
    <text evidence="1">The sequence shown here is derived from an EMBL/GenBank/DDBJ whole genome shotgun (WGS) entry which is preliminary data.</text>
</comment>
<sequence>MYNIFYLDDEKEALVKSIIQKLETLGSLKITRFKPVAFETEIQHIESILKDYDAIFLDLKLDGEQEDGIKVYYQAPPLAQMIRTLATEEKVPNLPIILCSTEDRINQSYLKDFTSHDLFDWTFIKDEINDLTIQKIEAIITAYKSITESPKDFNKLLGRNYQDIDQRILSRFINEENPPIHEIARYIFKGIVKPGGILINEPTLAARLGIDISHSHDWSKLVDIFHSAKYSGIFSESWKRWWNDLVLDKFEELTNENLASLDSEERVILLKEVTKLTGLTEAQPLEFSSSSNFWNVCEITELPVDPFDSFKIDNRIEPLPWQDYKYVSMYGMVAFPHIAEKKGIKIYPEQLESFNSQRRKID</sequence>
<gene>
    <name evidence="1" type="ORF">DFQ12_2617</name>
</gene>
<proteinExistence type="predicted"/>
<dbReference type="Proteomes" id="UP000286246">
    <property type="component" value="Unassembled WGS sequence"/>
</dbReference>
<dbReference type="RefSeq" id="WP_120259422.1">
    <property type="nucleotide sequence ID" value="NZ_RAPY01000002.1"/>
</dbReference>
<evidence type="ECO:0000313" key="1">
    <source>
        <dbReference type="EMBL" id="RKE52381.1"/>
    </source>
</evidence>
<accession>A0A420B6R1</accession>